<dbReference type="EMBL" id="BJCE01000068">
    <property type="protein sequence ID" value="GCL37221.1"/>
    <property type="molecule type" value="Genomic_DNA"/>
</dbReference>
<evidence type="ECO:0000256" key="1">
    <source>
        <dbReference type="ARBA" id="ARBA00006226"/>
    </source>
</evidence>
<dbReference type="PANTHER" id="PTHR33755">
    <property type="entry name" value="TOXIN PARE1-RELATED"/>
    <property type="match status" value="1"/>
</dbReference>
<dbReference type="AlphaFoldDB" id="A0A480A1K9"/>
<gene>
    <name evidence="3" type="ORF">SR1949_23290</name>
</gene>
<comment type="similarity">
    <text evidence="1">Belongs to the RelE toxin family.</text>
</comment>
<proteinExistence type="inferred from homology"/>
<keyword evidence="4" id="KW-1185">Reference proteome</keyword>
<dbReference type="InterPro" id="IPR007712">
    <property type="entry name" value="RelE/ParE_toxin"/>
</dbReference>
<dbReference type="Gene3D" id="3.30.2310.20">
    <property type="entry name" value="RelE-like"/>
    <property type="match status" value="1"/>
</dbReference>
<evidence type="ECO:0000313" key="3">
    <source>
        <dbReference type="EMBL" id="GCL37221.1"/>
    </source>
</evidence>
<dbReference type="RefSeq" id="WP_096571115.1">
    <property type="nucleotide sequence ID" value="NZ_BJCE01000068.1"/>
</dbReference>
<name>A0A480A1K9_9CYAN</name>
<sequence length="96" mass="11089">MANIFQSPEAQNDFIEIWLYIRQDNEIAADRIIDAINEKLILLSELPQMGKLCEELAPSLRSFPVGKYLLFYRPVVDGIELVRVIHGARDIQNLFE</sequence>
<dbReference type="PANTHER" id="PTHR33755:SF6">
    <property type="entry name" value="PLASMID STABILIZATION SYSTEM PROTEIN"/>
    <property type="match status" value="1"/>
</dbReference>
<dbReference type="Proteomes" id="UP000300142">
    <property type="component" value="Unassembled WGS sequence"/>
</dbReference>
<organism evidence="3 4">
    <name type="scientific">Sphaerospermopsis reniformis</name>
    <dbReference type="NCBI Taxonomy" id="531300"/>
    <lineage>
        <taxon>Bacteria</taxon>
        <taxon>Bacillati</taxon>
        <taxon>Cyanobacteriota</taxon>
        <taxon>Cyanophyceae</taxon>
        <taxon>Nostocales</taxon>
        <taxon>Aphanizomenonaceae</taxon>
        <taxon>Sphaerospermopsis</taxon>
    </lineage>
</organism>
<dbReference type="InterPro" id="IPR051803">
    <property type="entry name" value="TA_system_RelE-like_toxin"/>
</dbReference>
<dbReference type="InterPro" id="IPR035093">
    <property type="entry name" value="RelE/ParE_toxin_dom_sf"/>
</dbReference>
<protein>
    <submittedName>
        <fullName evidence="3">Plasmid stabilization system protein</fullName>
    </submittedName>
</protein>
<evidence type="ECO:0000313" key="4">
    <source>
        <dbReference type="Proteomes" id="UP000300142"/>
    </source>
</evidence>
<evidence type="ECO:0000256" key="2">
    <source>
        <dbReference type="ARBA" id="ARBA00022649"/>
    </source>
</evidence>
<keyword evidence="2" id="KW-1277">Toxin-antitoxin system</keyword>
<reference evidence="4" key="1">
    <citation type="submission" date="2019-02" db="EMBL/GenBank/DDBJ databases">
        <title>Draft genome sequence of Sphaerospermopsis reniformis NIES-1949.</title>
        <authorList>
            <person name="Yamaguchi H."/>
            <person name="Suzuki S."/>
            <person name="Kawachi M."/>
        </authorList>
    </citation>
    <scope>NUCLEOTIDE SEQUENCE [LARGE SCALE GENOMIC DNA]</scope>
    <source>
        <strain evidence="4">NIES-1949</strain>
    </source>
</reference>
<accession>A0A480A1K9</accession>
<dbReference type="Pfam" id="PF05016">
    <property type="entry name" value="ParE_toxin"/>
    <property type="match status" value="1"/>
</dbReference>
<comment type="caution">
    <text evidence="3">The sequence shown here is derived from an EMBL/GenBank/DDBJ whole genome shotgun (WGS) entry which is preliminary data.</text>
</comment>